<dbReference type="RefSeq" id="WP_381181855.1">
    <property type="nucleotide sequence ID" value="NZ_JBHSFK010000054.1"/>
</dbReference>
<sequence>MDIGRYDEMFAERLELLLRLRDGDPRAGRAGTVHRSCRRP</sequence>
<gene>
    <name evidence="1" type="ORF">ACFPIH_49300</name>
</gene>
<organism evidence="1 2">
    <name type="scientific">Streptomyces vulcanius</name>
    <dbReference type="NCBI Taxonomy" id="1441876"/>
    <lineage>
        <taxon>Bacteria</taxon>
        <taxon>Bacillati</taxon>
        <taxon>Actinomycetota</taxon>
        <taxon>Actinomycetes</taxon>
        <taxon>Kitasatosporales</taxon>
        <taxon>Streptomycetaceae</taxon>
        <taxon>Streptomyces</taxon>
    </lineage>
</organism>
<evidence type="ECO:0000313" key="2">
    <source>
        <dbReference type="Proteomes" id="UP001595839"/>
    </source>
</evidence>
<comment type="caution">
    <text evidence="1">The sequence shown here is derived from an EMBL/GenBank/DDBJ whole genome shotgun (WGS) entry which is preliminary data.</text>
</comment>
<accession>A0ABV9B500</accession>
<keyword evidence="2" id="KW-1185">Reference proteome</keyword>
<evidence type="ECO:0000313" key="1">
    <source>
        <dbReference type="EMBL" id="MFC4507323.1"/>
    </source>
</evidence>
<proteinExistence type="predicted"/>
<name>A0ABV9B500_9ACTN</name>
<dbReference type="Proteomes" id="UP001595839">
    <property type="component" value="Unassembled WGS sequence"/>
</dbReference>
<dbReference type="EMBL" id="JBHSFK010000054">
    <property type="protein sequence ID" value="MFC4507323.1"/>
    <property type="molecule type" value="Genomic_DNA"/>
</dbReference>
<reference evidence="2" key="1">
    <citation type="journal article" date="2019" name="Int. J. Syst. Evol. Microbiol.">
        <title>The Global Catalogue of Microorganisms (GCM) 10K type strain sequencing project: providing services to taxonomists for standard genome sequencing and annotation.</title>
        <authorList>
            <consortium name="The Broad Institute Genomics Platform"/>
            <consortium name="The Broad Institute Genome Sequencing Center for Infectious Disease"/>
            <person name="Wu L."/>
            <person name="Ma J."/>
        </authorList>
    </citation>
    <scope>NUCLEOTIDE SEQUENCE [LARGE SCALE GENOMIC DNA]</scope>
    <source>
        <strain evidence="2">CGMCC 4.7177</strain>
    </source>
</reference>
<protein>
    <submittedName>
        <fullName evidence="1">Uncharacterized protein</fullName>
    </submittedName>
</protein>